<dbReference type="PANTHER" id="PTHR30273:SF2">
    <property type="entry name" value="PROTEIN FECR"/>
    <property type="match status" value="1"/>
</dbReference>
<dbReference type="EMBL" id="JAVDVX010000001">
    <property type="protein sequence ID" value="MDR7088400.1"/>
    <property type="molecule type" value="Genomic_DNA"/>
</dbReference>
<feature type="domain" description="FecR protein" evidence="2">
    <location>
        <begin position="128"/>
        <end position="220"/>
    </location>
</feature>
<feature type="transmembrane region" description="Helical" evidence="1">
    <location>
        <begin position="87"/>
        <end position="106"/>
    </location>
</feature>
<gene>
    <name evidence="5" type="ORF">J2X05_000403</name>
</gene>
<dbReference type="PANTHER" id="PTHR30273">
    <property type="entry name" value="PERIPLASMIC SIGNAL SENSOR AND SIGMA FACTOR ACTIVATOR FECR-RELATED"/>
    <property type="match status" value="1"/>
</dbReference>
<dbReference type="InterPro" id="IPR012373">
    <property type="entry name" value="Ferrdict_sens_TM"/>
</dbReference>
<dbReference type="RefSeq" id="WP_310067994.1">
    <property type="nucleotide sequence ID" value="NZ_JAVDVX010000001.1"/>
</dbReference>
<dbReference type="Proteomes" id="UP001253595">
    <property type="component" value="Unassembled WGS sequence"/>
</dbReference>
<comment type="caution">
    <text evidence="5">The sequence shown here is derived from an EMBL/GenBank/DDBJ whole genome shotgun (WGS) entry which is preliminary data.</text>
</comment>
<keyword evidence="1 5" id="KW-0812">Transmembrane</keyword>
<evidence type="ECO:0000259" key="4">
    <source>
        <dbReference type="Pfam" id="PF16344"/>
    </source>
</evidence>
<dbReference type="InterPro" id="IPR032623">
    <property type="entry name" value="FecR_N"/>
</dbReference>
<dbReference type="Pfam" id="PF16344">
    <property type="entry name" value="FecR_C"/>
    <property type="match status" value="1"/>
</dbReference>
<accession>A0ABU1UTC7</accession>
<sequence length="351" mass="39104">MNNIIDFPNREQIYDQASLWIARMDRELSAQEQQELSHWLNASEQHRAVLFEMAELWDKMDSLARLADLFQAPQQTSVSPHARKPRFYGAIAASLVLVALVFGWSFSTPQSASLIAWLHSDQAVVDGVYETAVGEHSNVNLPDGSLLVLNTNSRVIVKYSEDHRLFLLERGELNIEVAHDKSRPLSVVAGNKVVQAVGTAFNVRIRNDNEVALLVTDGKVLVAKKEVQQTIEKIVAERLPATSMAVAKGEKVVLGAKQETIAKADDNEITAQLSWRQGNLVFRGETLEDALVEINRYTSVQFEVIDESIKQERIAGLFKAGDVDGLLAALEQNFNIHNQRIGNNKIRLSAK</sequence>
<dbReference type="Pfam" id="PF04773">
    <property type="entry name" value="FecR"/>
    <property type="match status" value="1"/>
</dbReference>
<keyword evidence="1" id="KW-0472">Membrane</keyword>
<keyword evidence="1" id="KW-1133">Transmembrane helix</keyword>
<evidence type="ECO:0000313" key="6">
    <source>
        <dbReference type="Proteomes" id="UP001253595"/>
    </source>
</evidence>
<evidence type="ECO:0000259" key="3">
    <source>
        <dbReference type="Pfam" id="PF16220"/>
    </source>
</evidence>
<dbReference type="InterPro" id="IPR006860">
    <property type="entry name" value="FecR"/>
</dbReference>
<protein>
    <submittedName>
        <fullName evidence="5">Transmembrane sensor</fullName>
    </submittedName>
</protein>
<dbReference type="InterPro" id="IPR032508">
    <property type="entry name" value="FecR_C"/>
</dbReference>
<evidence type="ECO:0000259" key="2">
    <source>
        <dbReference type="Pfam" id="PF04773"/>
    </source>
</evidence>
<name>A0ABU1UTC7_9GAMM</name>
<dbReference type="PIRSF" id="PIRSF018266">
    <property type="entry name" value="FecR"/>
    <property type="match status" value="1"/>
</dbReference>
<evidence type="ECO:0000256" key="1">
    <source>
        <dbReference type="SAM" id="Phobius"/>
    </source>
</evidence>
<dbReference type="Gene3D" id="3.55.50.30">
    <property type="match status" value="1"/>
</dbReference>
<feature type="domain" description="Protein FecR C-terminal" evidence="4">
    <location>
        <begin position="280"/>
        <end position="346"/>
    </location>
</feature>
<dbReference type="Gene3D" id="2.60.120.1440">
    <property type="match status" value="1"/>
</dbReference>
<dbReference type="Pfam" id="PF16220">
    <property type="entry name" value="DUF4880"/>
    <property type="match status" value="1"/>
</dbReference>
<feature type="domain" description="FecR N-terminal" evidence="3">
    <location>
        <begin position="15"/>
        <end position="50"/>
    </location>
</feature>
<keyword evidence="6" id="KW-1185">Reference proteome</keyword>
<evidence type="ECO:0000313" key="5">
    <source>
        <dbReference type="EMBL" id="MDR7088400.1"/>
    </source>
</evidence>
<proteinExistence type="predicted"/>
<reference evidence="5 6" key="1">
    <citation type="submission" date="2023-07" db="EMBL/GenBank/DDBJ databases">
        <title>Sorghum-associated microbial communities from plants grown in Nebraska, USA.</title>
        <authorList>
            <person name="Schachtman D."/>
        </authorList>
    </citation>
    <scope>NUCLEOTIDE SEQUENCE [LARGE SCALE GENOMIC DNA]</scope>
    <source>
        <strain evidence="5 6">BE190</strain>
    </source>
</reference>
<organism evidence="5 6">
    <name type="scientific">Cellvibrio fibrivorans</name>
    <dbReference type="NCBI Taxonomy" id="126350"/>
    <lineage>
        <taxon>Bacteria</taxon>
        <taxon>Pseudomonadati</taxon>
        <taxon>Pseudomonadota</taxon>
        <taxon>Gammaproteobacteria</taxon>
        <taxon>Cellvibrionales</taxon>
        <taxon>Cellvibrionaceae</taxon>
        <taxon>Cellvibrio</taxon>
    </lineage>
</organism>